<evidence type="ECO:0000256" key="1">
    <source>
        <dbReference type="SAM" id="Coils"/>
    </source>
</evidence>
<evidence type="ECO:0000256" key="2">
    <source>
        <dbReference type="SAM" id="MobiDB-lite"/>
    </source>
</evidence>
<dbReference type="Proteomes" id="UP000253594">
    <property type="component" value="Unassembled WGS sequence"/>
</dbReference>
<feature type="compositionally biased region" description="Basic and acidic residues" evidence="2">
    <location>
        <begin position="170"/>
        <end position="183"/>
    </location>
</feature>
<name>A0A367M1H9_PSEAI</name>
<comment type="caution">
    <text evidence="3">The sequence shown here is derived from an EMBL/GenBank/DDBJ whole genome shotgun (WGS) entry which is preliminary data.</text>
</comment>
<feature type="coiled-coil region" evidence="1">
    <location>
        <begin position="219"/>
        <end position="264"/>
    </location>
</feature>
<feature type="non-terminal residue" evidence="3">
    <location>
        <position position="337"/>
    </location>
</feature>
<evidence type="ECO:0000313" key="4">
    <source>
        <dbReference type="Proteomes" id="UP000253594"/>
    </source>
</evidence>
<dbReference type="PIRSF" id="PIRSF029215">
    <property type="entry name" value="UCP029215"/>
    <property type="match status" value="1"/>
</dbReference>
<gene>
    <name evidence="3" type="ORF">DT376_29680</name>
</gene>
<accession>A0A367M1H9</accession>
<dbReference type="EMBL" id="QORE01001469">
    <property type="protein sequence ID" value="RCI71336.1"/>
    <property type="molecule type" value="Genomic_DNA"/>
</dbReference>
<dbReference type="AlphaFoldDB" id="A0A367M1H9"/>
<dbReference type="InterPro" id="IPR016913">
    <property type="entry name" value="UCP029215"/>
</dbReference>
<organism evidence="3 4">
    <name type="scientific">Pseudomonas aeruginosa</name>
    <dbReference type="NCBI Taxonomy" id="287"/>
    <lineage>
        <taxon>Bacteria</taxon>
        <taxon>Pseudomonadati</taxon>
        <taxon>Pseudomonadota</taxon>
        <taxon>Gammaproteobacteria</taxon>
        <taxon>Pseudomonadales</taxon>
        <taxon>Pseudomonadaceae</taxon>
        <taxon>Pseudomonas</taxon>
    </lineage>
</organism>
<evidence type="ECO:0000313" key="3">
    <source>
        <dbReference type="EMBL" id="RCI71336.1"/>
    </source>
</evidence>
<reference evidence="3 4" key="1">
    <citation type="submission" date="2018-07" db="EMBL/GenBank/DDBJ databases">
        <title>Mechanisms of high-level aminoglycoside resistance among Gram-negative pathogens in Brazil.</title>
        <authorList>
            <person name="Ballaben A.S."/>
            <person name="Darini A.L.C."/>
            <person name="Doi Y."/>
        </authorList>
    </citation>
    <scope>NUCLEOTIDE SEQUENCE [LARGE SCALE GENOMIC DNA]</scope>
    <source>
        <strain evidence="3 4">B2-305</strain>
    </source>
</reference>
<dbReference type="Pfam" id="PF09979">
    <property type="entry name" value="DUF2213"/>
    <property type="match status" value="1"/>
</dbReference>
<protein>
    <submittedName>
        <fullName evidence="3">DUF2213 domain-containing protein</fullName>
    </submittedName>
</protein>
<proteinExistence type="predicted"/>
<feature type="region of interest" description="Disordered" evidence="2">
    <location>
        <begin position="170"/>
        <end position="194"/>
    </location>
</feature>
<keyword evidence="1" id="KW-0175">Coiled coil</keyword>
<sequence length="337" mass="36262">MLLHDSVSVSGVRRTADGYLVADARVARTGIQEYLGSEVGKPDMPIVRVYRPPESVFHKDAMHSYAYRPMTNGHPPGGEVNASNWKELAVGQTGGEVLRDGDFVRVPLVLMDADAIRDYEDGKRELSMGYSAEVIFKDGVSPEGESYDAYLGPMKMNHLSLEDRARGGEQLRIGDSRTPDAKKPAQTTPTGGHDMADALRKLLVDGLTIETTEQGAQVVEKLQKQLGDAGANLKTIQDAHATAMAAKDAELAKKDAEIDGLKAKVLSDADIDKLVRERADLIASAMLIADGDYAGKSAAEIRKAAVVAKLGDAAIKDKPEAYIAARFDILREDAASN</sequence>